<reference evidence="2 3" key="1">
    <citation type="submission" date="2019-05" db="EMBL/GenBank/DDBJ databases">
        <authorList>
            <person name="Baumgardner C.A."/>
            <person name="Folse N.B."/>
            <person name="Neri L.M."/>
            <person name="Renaud V.D."/>
            <person name="Wallen J.R."/>
            <person name="Bintz B.J."/>
            <person name="Gainey M.D."/>
            <person name="Garlena R.A."/>
            <person name="Russell D.A."/>
            <person name="Pope W.H."/>
            <person name="Jacobs-Sera D."/>
            <person name="Hatfull G.F."/>
        </authorList>
    </citation>
    <scope>NUCLEOTIDE SEQUENCE [LARGE SCALE GENOMIC DNA]</scope>
</reference>
<dbReference type="EMBL" id="MK878904">
    <property type="protein sequence ID" value="QDF16979.1"/>
    <property type="molecule type" value="Genomic_DNA"/>
</dbReference>
<keyword evidence="1" id="KW-0472">Membrane</keyword>
<keyword evidence="1" id="KW-0812">Transmembrane</keyword>
<dbReference type="KEGG" id="vg:55618051"/>
<evidence type="ECO:0000256" key="1">
    <source>
        <dbReference type="SAM" id="Phobius"/>
    </source>
</evidence>
<organism evidence="2 3">
    <name type="scientific">Microbacterium phage TinyTimothy</name>
    <dbReference type="NCBI Taxonomy" id="2583039"/>
    <lineage>
        <taxon>Viruses</taxon>
        <taxon>Duplodnaviria</taxon>
        <taxon>Heunggongvirae</taxon>
        <taxon>Uroviricota</taxon>
        <taxon>Caudoviricetes</taxon>
        <taxon>Eekayvirinae</taxon>
        <taxon>Tinytimothyvirus</taxon>
        <taxon>Tinytimothyvirus tinytimothy</taxon>
    </lineage>
</organism>
<evidence type="ECO:0000313" key="2">
    <source>
        <dbReference type="EMBL" id="QDF16979.1"/>
    </source>
</evidence>
<accession>A0A4Y6ENT9</accession>
<evidence type="ECO:0000313" key="3">
    <source>
        <dbReference type="Proteomes" id="UP000318861"/>
    </source>
</evidence>
<gene>
    <name evidence="2" type="primary">26</name>
    <name evidence="2" type="ORF">SEA_TINYTIMOTHY_26</name>
</gene>
<feature type="transmembrane region" description="Helical" evidence="1">
    <location>
        <begin position="6"/>
        <end position="27"/>
    </location>
</feature>
<keyword evidence="3" id="KW-1185">Reference proteome</keyword>
<name>A0A4Y6ENT9_9CAUD</name>
<dbReference type="Proteomes" id="UP000318861">
    <property type="component" value="Segment"/>
</dbReference>
<sequence>MFGISEVVSFAVLMSMLTLLGSGFLFYHKGARDQYKWDSKIIEHYESRAEQLLEDNHILQANGGRIPAPLQLFPYDQDKDNV</sequence>
<dbReference type="GeneID" id="55618051"/>
<protein>
    <submittedName>
        <fullName evidence="2">Uncharacterized protein</fullName>
    </submittedName>
</protein>
<dbReference type="RefSeq" id="YP_009847654.1">
    <property type="nucleotide sequence ID" value="NC_048777.1"/>
</dbReference>
<keyword evidence="1" id="KW-1133">Transmembrane helix</keyword>
<proteinExistence type="predicted"/>